<dbReference type="Proteomes" id="UP000262440">
    <property type="component" value="Segment"/>
</dbReference>
<evidence type="ECO:0000313" key="2">
    <source>
        <dbReference type="Proteomes" id="UP000262440"/>
    </source>
</evidence>
<organism evidence="1 2">
    <name type="scientific">Dickeya phage vB_DsoM_AD1</name>
    <dbReference type="NCBI Taxonomy" id="2283029"/>
    <lineage>
        <taxon>Viruses</taxon>
        <taxon>Duplodnaviria</taxon>
        <taxon>Heunggongvirae</taxon>
        <taxon>Uroviricota</taxon>
        <taxon>Caudoviricetes</taxon>
        <taxon>Alexandravirus</taxon>
        <taxon>Alexandravirus AD1</taxon>
    </lineage>
</organism>
<reference evidence="1 2" key="1">
    <citation type="journal article" date="2018" name="Front. Microbiol.">
        <title>Jumbo Bacteriophages Are Represented Within an Increasing Diversity of Environmental Viruses Infecting the Emerging Phytopathogen, Dickeya solani.</title>
        <authorList>
            <person name="Day A.W."/>
            <person name="Ahn J."/>
            <person name="Salmond G.P.C."/>
        </authorList>
    </citation>
    <scope>NUCLEOTIDE SEQUENCE [LARGE SCALE GENOMIC DNA]</scope>
</reference>
<accession>A0A384ZYA9</accession>
<name>A0A384ZYA9_9CAUD</name>
<proteinExistence type="predicted"/>
<keyword evidence="2" id="KW-1185">Reference proteome</keyword>
<dbReference type="EMBL" id="MH460463">
    <property type="protein sequence ID" value="AXG67238.1"/>
    <property type="molecule type" value="Genomic_DNA"/>
</dbReference>
<protein>
    <submittedName>
        <fullName evidence="1">Uncharacterized protein</fullName>
    </submittedName>
</protein>
<gene>
    <name evidence="1" type="ORF">AD1_194</name>
</gene>
<sequence length="281" mass="29976">MQYISSFFGLGGPSPTNPNVFLYDSREDSDFSTLTDMTKANVLARKARAVLGFNGYLNPIRGRKSNKYHFTCLKYQQPSSITLDNSYDIVQQDPAKGLSGNCSIAASQSYSFLNTSGNTTVFLTTGMIAGQPITMPPMNLHDGNCPYGQIATGFIGSRYVRDTGVTATGTCSAGGATGICTYTTVTANETPAYACTMMGLPTSFYATGTNGTPGISAGANYNGQFAQTQSGVDEAPILNKAFFYSSVLRAFCKLDANDFDAVTSDPGTRPKMRFKQSNLAI</sequence>
<evidence type="ECO:0000313" key="1">
    <source>
        <dbReference type="EMBL" id="AXG67238.1"/>
    </source>
</evidence>